<comment type="caution">
    <text evidence="2">The sequence shown here is derived from an EMBL/GenBank/DDBJ whole genome shotgun (WGS) entry which is preliminary data.</text>
</comment>
<feature type="domain" description="DUF58" evidence="1">
    <location>
        <begin position="59"/>
        <end position="246"/>
    </location>
</feature>
<dbReference type="Gene3D" id="3.40.50.410">
    <property type="entry name" value="von Willebrand factor, type A domain"/>
    <property type="match status" value="1"/>
</dbReference>
<evidence type="ECO:0000313" key="3">
    <source>
        <dbReference type="Proteomes" id="UP001139971"/>
    </source>
</evidence>
<protein>
    <submittedName>
        <fullName evidence="2">DUF58 domain-containing protein</fullName>
    </submittedName>
</protein>
<dbReference type="InterPro" id="IPR002881">
    <property type="entry name" value="DUF58"/>
</dbReference>
<dbReference type="PANTHER" id="PTHR33608:SF12">
    <property type="entry name" value="DUF58 DOMAIN-CONTAINING PROTEIN"/>
    <property type="match status" value="1"/>
</dbReference>
<dbReference type="Proteomes" id="UP001139971">
    <property type="component" value="Unassembled WGS sequence"/>
</dbReference>
<evidence type="ECO:0000259" key="1">
    <source>
        <dbReference type="Pfam" id="PF01882"/>
    </source>
</evidence>
<dbReference type="Pfam" id="PF01882">
    <property type="entry name" value="DUF58"/>
    <property type="match status" value="1"/>
</dbReference>
<reference evidence="2" key="1">
    <citation type="submission" date="2023-02" db="EMBL/GenBank/DDBJ databases">
        <title>Tahibacter soli sp. nov. isolated from soil.</title>
        <authorList>
            <person name="Baek J.H."/>
            <person name="Lee J.K."/>
            <person name="Choi D.G."/>
            <person name="Jeon C.O."/>
        </authorList>
    </citation>
    <scope>NUCLEOTIDE SEQUENCE</scope>
    <source>
        <strain evidence="2">BL</strain>
    </source>
</reference>
<dbReference type="RefSeq" id="WP_263541020.1">
    <property type="nucleotide sequence ID" value="NZ_JAOVZO020000019.1"/>
</dbReference>
<dbReference type="PANTHER" id="PTHR33608">
    <property type="entry name" value="BLL2464 PROTEIN"/>
    <property type="match status" value="1"/>
</dbReference>
<organism evidence="2 3">
    <name type="scientific">Tahibacter soli</name>
    <dbReference type="NCBI Taxonomy" id="2983605"/>
    <lineage>
        <taxon>Bacteria</taxon>
        <taxon>Pseudomonadati</taxon>
        <taxon>Pseudomonadota</taxon>
        <taxon>Gammaproteobacteria</taxon>
        <taxon>Lysobacterales</taxon>
        <taxon>Rhodanobacteraceae</taxon>
        <taxon>Tahibacter</taxon>
    </lineage>
</organism>
<accession>A0A9X3YLQ7</accession>
<dbReference type="AlphaFoldDB" id="A0A9X3YLQ7"/>
<proteinExistence type="predicted"/>
<dbReference type="SUPFAM" id="SSF53300">
    <property type="entry name" value="vWA-like"/>
    <property type="match status" value="1"/>
</dbReference>
<gene>
    <name evidence="2" type="ORF">OD750_019500</name>
</gene>
<keyword evidence="3" id="KW-1185">Reference proteome</keyword>
<dbReference type="InterPro" id="IPR036465">
    <property type="entry name" value="vWFA_dom_sf"/>
</dbReference>
<dbReference type="EMBL" id="JAOVZO020000019">
    <property type="protein sequence ID" value="MDC8014736.1"/>
    <property type="molecule type" value="Genomic_DNA"/>
</dbReference>
<sequence>MATPATTAATSAVSVRLDALIAQRLAARALVLAASRKVAADSSGIKTSRFRGRGVDYVESRAYQPGDDIRSMDWRVTARTGRPHTKVFQEERERSVLFVLDHNPSMQFGTRVRFKSVQAARAAALIAWSAVRGGDRVGAVGFGGGVTGEVRPAGGPRGALRCLRSFVEWDALARATQTASPLSEALERTRRLARPGSLVIVATDGFCADAAAQAPLTRLATHCDIKVLMLTDALELAAPPRGRYTFAIGGERRRFEFGDGAHDGAWVEAFRRRRATFVDAARKLGIAVLPVDTRDELARSLALLGLALAARRGAA</sequence>
<evidence type="ECO:0000313" key="2">
    <source>
        <dbReference type="EMBL" id="MDC8014736.1"/>
    </source>
</evidence>
<name>A0A9X3YLQ7_9GAMM</name>